<proteinExistence type="predicted"/>
<keyword evidence="1" id="KW-1133">Transmembrane helix</keyword>
<dbReference type="InterPro" id="IPR010387">
    <property type="entry name" value="QueT"/>
</dbReference>
<dbReference type="EMBL" id="JAUSTN010000003">
    <property type="protein sequence ID" value="MDQ0274557.1"/>
    <property type="molecule type" value="Genomic_DNA"/>
</dbReference>
<feature type="transmembrane region" description="Helical" evidence="1">
    <location>
        <begin position="50"/>
        <end position="83"/>
    </location>
</feature>
<evidence type="ECO:0000256" key="1">
    <source>
        <dbReference type="SAM" id="Phobius"/>
    </source>
</evidence>
<feature type="transmembrane region" description="Helical" evidence="1">
    <location>
        <begin position="122"/>
        <end position="145"/>
    </location>
</feature>
<feature type="transmembrane region" description="Helical" evidence="1">
    <location>
        <begin position="12"/>
        <end position="30"/>
    </location>
</feature>
<accession>A0ABU0ATG6</accession>
<sequence length="157" mass="17157">MKTKDLAKNAIVLAFYMLLIGLNPYGFYMFQLRIGEALSVLPFFNRKFVPALILGGALANFASPLGPIDMIVGGSCAIITYALSKFIKNVYLNSLIFSCVSGLLVTLELFKTGNLDMSMKLPFLISFVSIAGSTLIVTSLACFIINKTKLKELIKNN</sequence>
<dbReference type="PANTHER" id="PTHR40044">
    <property type="entry name" value="INTEGRAL MEMBRANE PROTEIN-RELATED"/>
    <property type="match status" value="1"/>
</dbReference>
<keyword evidence="1" id="KW-0812">Transmembrane</keyword>
<protein>
    <submittedName>
        <fullName evidence="2">Membrane protein</fullName>
    </submittedName>
</protein>
<dbReference type="Proteomes" id="UP001236559">
    <property type="component" value="Unassembled WGS sequence"/>
</dbReference>
<organism evidence="2 3">
    <name type="scientific">Peptoniphilus koenoeneniae</name>
    <dbReference type="NCBI Taxonomy" id="507751"/>
    <lineage>
        <taxon>Bacteria</taxon>
        <taxon>Bacillati</taxon>
        <taxon>Bacillota</taxon>
        <taxon>Tissierellia</taxon>
        <taxon>Tissierellales</taxon>
        <taxon>Peptoniphilaceae</taxon>
        <taxon>Peptoniphilus</taxon>
    </lineage>
</organism>
<feature type="transmembrane region" description="Helical" evidence="1">
    <location>
        <begin position="90"/>
        <end position="110"/>
    </location>
</feature>
<evidence type="ECO:0000313" key="3">
    <source>
        <dbReference type="Proteomes" id="UP001236559"/>
    </source>
</evidence>
<dbReference type="RefSeq" id="WP_307494959.1">
    <property type="nucleotide sequence ID" value="NZ_JAUSTN010000003.1"/>
</dbReference>
<dbReference type="PANTHER" id="PTHR40044:SF1">
    <property type="entry name" value="INTEGRAL MEMBRANE PROTEIN"/>
    <property type="match status" value="1"/>
</dbReference>
<evidence type="ECO:0000313" key="2">
    <source>
        <dbReference type="EMBL" id="MDQ0274557.1"/>
    </source>
</evidence>
<gene>
    <name evidence="2" type="ORF">J2S72_000574</name>
</gene>
<reference evidence="2 3" key="1">
    <citation type="submission" date="2023-07" db="EMBL/GenBank/DDBJ databases">
        <title>Genomic Encyclopedia of Type Strains, Phase IV (KMG-IV): sequencing the most valuable type-strain genomes for metagenomic binning, comparative biology and taxonomic classification.</title>
        <authorList>
            <person name="Goeker M."/>
        </authorList>
    </citation>
    <scope>NUCLEOTIDE SEQUENCE [LARGE SCALE GENOMIC DNA]</scope>
    <source>
        <strain evidence="2 3">DSM 22616</strain>
    </source>
</reference>
<keyword evidence="1" id="KW-0472">Membrane</keyword>
<dbReference type="Pfam" id="PF06177">
    <property type="entry name" value="QueT"/>
    <property type="match status" value="1"/>
</dbReference>
<name>A0ABU0ATG6_9FIRM</name>
<dbReference type="PIRSF" id="PIRSF031501">
    <property type="entry name" value="QueT"/>
    <property type="match status" value="1"/>
</dbReference>
<keyword evidence="3" id="KW-1185">Reference proteome</keyword>
<comment type="caution">
    <text evidence="2">The sequence shown here is derived from an EMBL/GenBank/DDBJ whole genome shotgun (WGS) entry which is preliminary data.</text>
</comment>